<evidence type="ECO:0000256" key="7">
    <source>
        <dbReference type="ARBA" id="ARBA00023180"/>
    </source>
</evidence>
<evidence type="ECO:0000313" key="12">
    <source>
        <dbReference type="Proteomes" id="UP000694412"/>
    </source>
</evidence>
<evidence type="ECO:0000256" key="2">
    <source>
        <dbReference type="ARBA" id="ARBA00022692"/>
    </source>
</evidence>
<dbReference type="GO" id="GO:0043025">
    <property type="term" value="C:neuronal cell body"/>
    <property type="evidence" value="ECO:0007669"/>
    <property type="project" value="TreeGrafter"/>
</dbReference>
<keyword evidence="8" id="KW-0393">Immunoglobulin domain</keyword>
<dbReference type="AlphaFoldDB" id="A0A8C2YF67"/>
<dbReference type="GeneTree" id="ENSGT00530000063970"/>
<dbReference type="GO" id="GO:0030424">
    <property type="term" value="C:axon"/>
    <property type="evidence" value="ECO:0007669"/>
    <property type="project" value="TreeGrafter"/>
</dbReference>
<evidence type="ECO:0000256" key="10">
    <source>
        <dbReference type="SAM" id="Phobius"/>
    </source>
</evidence>
<reference evidence="11" key="1">
    <citation type="submission" date="2015-11" db="EMBL/GenBank/DDBJ databases">
        <authorList>
            <consortium name="International Coturnix japonica Genome Analysis Consortium"/>
            <person name="Warren W."/>
            <person name="Burt D.W."/>
            <person name="Antin P.B."/>
            <person name="Lanford R."/>
            <person name="Gros J."/>
            <person name="Wilson R.K."/>
        </authorList>
    </citation>
    <scope>NUCLEOTIDE SEQUENCE [LARGE SCALE GENOMIC DNA]</scope>
</reference>
<feature type="transmembrane region" description="Helical" evidence="10">
    <location>
        <begin position="161"/>
        <end position="181"/>
    </location>
</feature>
<dbReference type="PANTHER" id="PTHR46841">
    <property type="entry name" value="OX-2 MEMBRANE GLYCOPROTEIN"/>
    <property type="match status" value="1"/>
</dbReference>
<dbReference type="GO" id="GO:0009986">
    <property type="term" value="C:cell surface"/>
    <property type="evidence" value="ECO:0007669"/>
    <property type="project" value="TreeGrafter"/>
</dbReference>
<gene>
    <name evidence="11" type="primary">LOC107321458</name>
</gene>
<dbReference type="Gene3D" id="2.60.40.10">
    <property type="entry name" value="Immunoglobulins"/>
    <property type="match status" value="1"/>
</dbReference>
<evidence type="ECO:0000256" key="6">
    <source>
        <dbReference type="ARBA" id="ARBA00023157"/>
    </source>
</evidence>
<reference evidence="11" key="2">
    <citation type="submission" date="2025-08" db="UniProtKB">
        <authorList>
            <consortium name="Ensembl"/>
        </authorList>
    </citation>
    <scope>IDENTIFICATION</scope>
</reference>
<proteinExistence type="predicted"/>
<dbReference type="GO" id="GO:0034113">
    <property type="term" value="P:heterotypic cell-cell adhesion"/>
    <property type="evidence" value="ECO:0007669"/>
    <property type="project" value="TreeGrafter"/>
</dbReference>
<dbReference type="GO" id="GO:0098632">
    <property type="term" value="F:cell-cell adhesion mediator activity"/>
    <property type="evidence" value="ECO:0007669"/>
    <property type="project" value="InterPro"/>
</dbReference>
<evidence type="ECO:0000256" key="5">
    <source>
        <dbReference type="ARBA" id="ARBA00023136"/>
    </source>
</evidence>
<dbReference type="InterPro" id="IPR013783">
    <property type="entry name" value="Ig-like_fold"/>
</dbReference>
<accession>A0A8C2YF67</accession>
<dbReference type="PANTHER" id="PTHR46841:SF10">
    <property type="entry name" value="CD200 MOLECULE LIKE 1-RELATED"/>
    <property type="match status" value="1"/>
</dbReference>
<keyword evidence="6" id="KW-1015">Disulfide bond</keyword>
<evidence type="ECO:0000256" key="1">
    <source>
        <dbReference type="ARBA" id="ARBA00004167"/>
    </source>
</evidence>
<keyword evidence="3" id="KW-0732">Signal</keyword>
<organism evidence="11 12">
    <name type="scientific">Coturnix japonica</name>
    <name type="common">Japanese quail</name>
    <name type="synonym">Coturnix coturnix japonica</name>
    <dbReference type="NCBI Taxonomy" id="93934"/>
    <lineage>
        <taxon>Eukaryota</taxon>
        <taxon>Metazoa</taxon>
        <taxon>Chordata</taxon>
        <taxon>Craniata</taxon>
        <taxon>Vertebrata</taxon>
        <taxon>Euteleostomi</taxon>
        <taxon>Archelosauria</taxon>
        <taxon>Archosauria</taxon>
        <taxon>Dinosauria</taxon>
        <taxon>Saurischia</taxon>
        <taxon>Theropoda</taxon>
        <taxon>Coelurosauria</taxon>
        <taxon>Aves</taxon>
        <taxon>Neognathae</taxon>
        <taxon>Galloanserae</taxon>
        <taxon>Galliformes</taxon>
        <taxon>Phasianidae</taxon>
        <taxon>Perdicinae</taxon>
        <taxon>Coturnix</taxon>
    </lineage>
</organism>
<dbReference type="Proteomes" id="UP000694412">
    <property type="component" value="Chromosome 1"/>
</dbReference>
<reference evidence="11" key="3">
    <citation type="submission" date="2025-09" db="UniProtKB">
        <authorList>
            <consortium name="Ensembl"/>
        </authorList>
    </citation>
    <scope>IDENTIFICATION</scope>
</reference>
<evidence type="ECO:0000256" key="3">
    <source>
        <dbReference type="ARBA" id="ARBA00022729"/>
    </source>
</evidence>
<evidence type="ECO:0000256" key="9">
    <source>
        <dbReference type="SAM" id="MobiDB-lite"/>
    </source>
</evidence>
<feature type="region of interest" description="Disordered" evidence="9">
    <location>
        <begin position="188"/>
        <end position="226"/>
    </location>
</feature>
<dbReference type="Ensembl" id="ENSCJPT00005030338.1">
    <property type="protein sequence ID" value="ENSCJPP00005022104.1"/>
    <property type="gene ID" value="ENSCJPG00005017674.1"/>
</dbReference>
<keyword evidence="2 10" id="KW-0812">Transmembrane</keyword>
<dbReference type="GO" id="GO:0150079">
    <property type="term" value="P:negative regulation of neuroinflammatory response"/>
    <property type="evidence" value="ECO:0007669"/>
    <property type="project" value="TreeGrafter"/>
</dbReference>
<protein>
    <submittedName>
        <fullName evidence="11">Uncharacterized LOC107321458</fullName>
    </submittedName>
</protein>
<name>A0A8C2YF67_COTJA</name>
<keyword evidence="12" id="KW-1185">Reference proteome</keyword>
<evidence type="ECO:0000313" key="11">
    <source>
        <dbReference type="Ensembl" id="ENSCJPP00005022104.1"/>
    </source>
</evidence>
<keyword evidence="7" id="KW-0325">Glycoprotein</keyword>
<evidence type="ECO:0000256" key="4">
    <source>
        <dbReference type="ARBA" id="ARBA00022989"/>
    </source>
</evidence>
<keyword evidence="4 10" id="KW-1133">Transmembrane helix</keyword>
<dbReference type="GO" id="GO:0016020">
    <property type="term" value="C:membrane"/>
    <property type="evidence" value="ECO:0007669"/>
    <property type="project" value="UniProtKB-SubCell"/>
</dbReference>
<comment type="subcellular location">
    <subcellularLocation>
        <location evidence="1">Membrane</location>
        <topology evidence="1">Single-pass membrane protein</topology>
    </subcellularLocation>
</comment>
<sequence length="336" mass="37844">MNVFQVTWQKINGSSFWNIATYSQIHGLRLQESFQRKACFTVAALNTSAIALRNLTSEDASCYRCIFNVFPYGSFSSPDLCLKIQNSGNTNNKIEDKMLGMGSTNTRESVNTSNPEVKKLYVGSTNTRESGNTNNKIEDKMQVIGSPSTRGISGIQKRIDLVVFFLGAVLGTLILLIVGLIKTRRRKLQKRRAHRTPEKEEGLQEDVSEQSVSLETPKVQGSAYQNERQTPGSALLKWLLYLRRNWEEYKERETWKRNKRLPISDKAGSLDSTSRNISHVELNDLSNDMLGCKLMKNSDTEECEESELCPALVTPWPSTGEKSAHQSPLARSPEEN</sequence>
<keyword evidence="5 10" id="KW-0472">Membrane</keyword>
<feature type="region of interest" description="Disordered" evidence="9">
    <location>
        <begin position="312"/>
        <end position="336"/>
    </location>
</feature>
<evidence type="ECO:0000256" key="8">
    <source>
        <dbReference type="ARBA" id="ARBA00023319"/>
    </source>
</evidence>
<dbReference type="InterPro" id="IPR047164">
    <property type="entry name" value="OX2G-like"/>
</dbReference>